<dbReference type="SUPFAM" id="SSF46689">
    <property type="entry name" value="Homeodomain-like"/>
    <property type="match status" value="1"/>
</dbReference>
<dbReference type="GO" id="GO:0006357">
    <property type="term" value="P:regulation of transcription by RNA polymerase II"/>
    <property type="evidence" value="ECO:0000318"/>
    <property type="project" value="GO_Central"/>
</dbReference>
<dbReference type="InterPro" id="IPR001356">
    <property type="entry name" value="HD"/>
</dbReference>
<dbReference type="CDD" id="cd00086">
    <property type="entry name" value="homeodomain"/>
    <property type="match status" value="1"/>
</dbReference>
<dbReference type="Pfam" id="PF00046">
    <property type="entry name" value="Homeodomain"/>
    <property type="match status" value="1"/>
</dbReference>
<evidence type="ECO:0000256" key="1">
    <source>
        <dbReference type="ARBA" id="ARBA00004123"/>
    </source>
</evidence>
<evidence type="ECO:0000256" key="5">
    <source>
        <dbReference type="PROSITE-ProRule" id="PRU00108"/>
    </source>
</evidence>
<dbReference type="SMART" id="SM00389">
    <property type="entry name" value="HOX"/>
    <property type="match status" value="1"/>
</dbReference>
<reference evidence="9" key="2">
    <citation type="submission" date="2021-01" db="UniProtKB">
        <authorList>
            <consortium name="EnsemblMetazoa"/>
        </authorList>
    </citation>
    <scope>IDENTIFICATION</scope>
</reference>
<feature type="compositionally biased region" description="Low complexity" evidence="7">
    <location>
        <begin position="242"/>
        <end position="270"/>
    </location>
</feature>
<dbReference type="PANTHER" id="PTHR24340">
    <property type="entry name" value="HOMEOBOX PROTEIN NKX"/>
    <property type="match status" value="1"/>
</dbReference>
<dbReference type="OMA" id="NQICAME"/>
<feature type="compositionally biased region" description="Polar residues" evidence="7">
    <location>
        <begin position="359"/>
        <end position="373"/>
    </location>
</feature>
<dbReference type="InterPro" id="IPR009057">
    <property type="entry name" value="Homeodomain-like_sf"/>
</dbReference>
<keyword evidence="10" id="KW-1185">Reference proteome</keyword>
<evidence type="ECO:0000256" key="3">
    <source>
        <dbReference type="ARBA" id="ARBA00023155"/>
    </source>
</evidence>
<feature type="DNA-binding region" description="Homeobox" evidence="5">
    <location>
        <begin position="299"/>
        <end position="358"/>
    </location>
</feature>
<dbReference type="InterPro" id="IPR050394">
    <property type="entry name" value="Homeobox_NK-like"/>
</dbReference>
<dbReference type="PROSITE" id="PS50071">
    <property type="entry name" value="HOMEOBOX_2"/>
    <property type="match status" value="1"/>
</dbReference>
<dbReference type="GO" id="GO:0030154">
    <property type="term" value="P:cell differentiation"/>
    <property type="evidence" value="ECO:0000318"/>
    <property type="project" value="GO_Central"/>
</dbReference>
<evidence type="ECO:0000256" key="6">
    <source>
        <dbReference type="RuleBase" id="RU000682"/>
    </source>
</evidence>
<keyword evidence="2 5" id="KW-0238">DNA-binding</keyword>
<dbReference type="GeneID" id="582802"/>
<organism evidence="9 10">
    <name type="scientific">Strongylocentrotus purpuratus</name>
    <name type="common">Purple sea urchin</name>
    <dbReference type="NCBI Taxonomy" id="7668"/>
    <lineage>
        <taxon>Eukaryota</taxon>
        <taxon>Metazoa</taxon>
        <taxon>Echinodermata</taxon>
        <taxon>Eleutherozoa</taxon>
        <taxon>Echinozoa</taxon>
        <taxon>Echinoidea</taxon>
        <taxon>Euechinoidea</taxon>
        <taxon>Echinacea</taxon>
        <taxon>Camarodonta</taxon>
        <taxon>Echinidea</taxon>
        <taxon>Strongylocentrotidae</taxon>
        <taxon>Strongylocentrotus</taxon>
    </lineage>
</organism>
<evidence type="ECO:0000256" key="4">
    <source>
        <dbReference type="ARBA" id="ARBA00023242"/>
    </source>
</evidence>
<sequence>MLLEDFISTAPIIDQIPQHFLPNSYGLAPQPPAVNNTMDLGPPPVTRLVPDNLAAAARLPTNSVSRIEAVKSLLCSESDSEFSALSGDNPKLAGNSGLGPPSIPAARIPAQASFSAIPHPIPRLSSGAANLSTSLGDYRSSNHPFHIPLMIKIPTKVRLPPQKDGKRINQHTYKTHAPGDGLLKIDKKLDTAASAVPGAPLVSTDRLYQSIVMTDHGILNIISSSEPGSKVPTPPPSYLSVYSNSTGTSSSSVAPSLASTSSSDDQTQAAMAMTSLSLTQSTSVNGVKPKRSRSRAGGLGKKRTSFTRNQVYGMERRFDQQRYLTSVERKEFSNSIGLDDHHVKIWFQNRRSKLKKQAVVSSSGGPVRPTTNIRAKPPPGTNPLPPQHFISHAIKSEDTSSSATSSVSCHQAIPAPLHPTHPTSATDYHQNMNGSIPPCMGAPLMAPQASSGVSYQSMNSTTASVPNSYSSSSTIPTGMNAFVASTQGVPAAIAPGSFAHPYAPQYHDSNANANVMMSSATHSHIPAMTTQASAMHGMSTMSGVPFQPPYGYVYDYGVDQGTAFAAQGSRSSSPFGNFPFSPGFHCLPDDTGHNSFHQMPIVPPVNMM</sequence>
<evidence type="ECO:0000313" key="10">
    <source>
        <dbReference type="Proteomes" id="UP000007110"/>
    </source>
</evidence>
<dbReference type="InterPro" id="IPR017970">
    <property type="entry name" value="Homeobox_CS"/>
</dbReference>
<accession>A0A7M7RC99</accession>
<proteinExistence type="predicted"/>
<dbReference type="InParanoid" id="A0A7M7RC99"/>
<dbReference type="GO" id="GO:0005634">
    <property type="term" value="C:nucleus"/>
    <property type="evidence" value="ECO:0000318"/>
    <property type="project" value="GO_Central"/>
</dbReference>
<evidence type="ECO:0000313" key="9">
    <source>
        <dbReference type="EnsemblMetazoa" id="XP_787833"/>
    </source>
</evidence>
<evidence type="ECO:0000259" key="8">
    <source>
        <dbReference type="PROSITE" id="PS50071"/>
    </source>
</evidence>
<dbReference type="OrthoDB" id="3260841at2759"/>
<evidence type="ECO:0000256" key="2">
    <source>
        <dbReference type="ARBA" id="ARBA00023125"/>
    </source>
</evidence>
<feature type="region of interest" description="Disordered" evidence="7">
    <location>
        <begin position="357"/>
        <end position="381"/>
    </location>
</feature>
<reference evidence="10" key="1">
    <citation type="submission" date="2015-02" db="EMBL/GenBank/DDBJ databases">
        <title>Genome sequencing for Strongylocentrotus purpuratus.</title>
        <authorList>
            <person name="Murali S."/>
            <person name="Liu Y."/>
            <person name="Vee V."/>
            <person name="English A."/>
            <person name="Wang M."/>
            <person name="Skinner E."/>
            <person name="Han Y."/>
            <person name="Muzny D.M."/>
            <person name="Worley K.C."/>
            <person name="Gibbs R.A."/>
        </authorList>
    </citation>
    <scope>NUCLEOTIDE SEQUENCE</scope>
</reference>
<keyword evidence="4 5" id="KW-0539">Nucleus</keyword>
<dbReference type="GO" id="GO:0000981">
    <property type="term" value="F:DNA-binding transcription factor activity, RNA polymerase II-specific"/>
    <property type="evidence" value="ECO:0000318"/>
    <property type="project" value="GO_Central"/>
</dbReference>
<feature type="compositionally biased region" description="Polar residues" evidence="7">
    <location>
        <begin position="274"/>
        <end position="285"/>
    </location>
</feature>
<dbReference type="RefSeq" id="XP_787833.2">
    <property type="nucleotide sequence ID" value="XM_782740.5"/>
</dbReference>
<dbReference type="EnsemblMetazoa" id="XM_782740">
    <property type="protein sequence ID" value="XP_787833"/>
    <property type="gene ID" value="LOC582802"/>
</dbReference>
<feature type="region of interest" description="Disordered" evidence="7">
    <location>
        <begin position="242"/>
        <end position="302"/>
    </location>
</feature>
<comment type="subcellular location">
    <subcellularLocation>
        <location evidence="1 5 6">Nucleus</location>
    </subcellularLocation>
</comment>
<feature type="compositionally biased region" description="Basic residues" evidence="7">
    <location>
        <begin position="288"/>
        <end position="302"/>
    </location>
</feature>
<dbReference type="Proteomes" id="UP000007110">
    <property type="component" value="Unassembled WGS sequence"/>
</dbReference>
<protein>
    <recommendedName>
        <fullName evidence="8">Homeobox domain-containing protein</fullName>
    </recommendedName>
</protein>
<dbReference type="GO" id="GO:0000978">
    <property type="term" value="F:RNA polymerase II cis-regulatory region sequence-specific DNA binding"/>
    <property type="evidence" value="ECO:0000318"/>
    <property type="project" value="GO_Central"/>
</dbReference>
<dbReference type="PROSITE" id="PS00027">
    <property type="entry name" value="HOMEOBOX_1"/>
    <property type="match status" value="1"/>
</dbReference>
<dbReference type="Gene3D" id="1.10.10.60">
    <property type="entry name" value="Homeodomain-like"/>
    <property type="match status" value="1"/>
</dbReference>
<evidence type="ECO:0000256" key="7">
    <source>
        <dbReference type="SAM" id="MobiDB-lite"/>
    </source>
</evidence>
<feature type="domain" description="Homeobox" evidence="8">
    <location>
        <begin position="297"/>
        <end position="357"/>
    </location>
</feature>
<name>A0A7M7RC99_STRPU</name>
<dbReference type="AlphaFoldDB" id="A0A7M7RC99"/>
<keyword evidence="3 5" id="KW-0371">Homeobox</keyword>